<reference evidence="2 3" key="1">
    <citation type="submission" date="2023-05" db="EMBL/GenBank/DDBJ databases">
        <title>A 100% complete, gapless, phased diploid assembly of the Scenedesmus obliquus UTEX 3031 genome.</title>
        <authorList>
            <person name="Biondi T.C."/>
            <person name="Hanschen E.R."/>
            <person name="Kwon T."/>
            <person name="Eng W."/>
            <person name="Kruse C.P.S."/>
            <person name="Koehler S.I."/>
            <person name="Kunde Y."/>
            <person name="Gleasner C.D."/>
            <person name="You Mak K.T."/>
            <person name="Polle J."/>
            <person name="Hovde B.T."/>
            <person name="Starkenburg S.R."/>
        </authorList>
    </citation>
    <scope>NUCLEOTIDE SEQUENCE [LARGE SCALE GENOMIC DNA]</scope>
    <source>
        <strain evidence="2 3">DOE0152z</strain>
    </source>
</reference>
<feature type="compositionally biased region" description="Basic residues" evidence="1">
    <location>
        <begin position="189"/>
        <end position="200"/>
    </location>
</feature>
<feature type="region of interest" description="Disordered" evidence="1">
    <location>
        <begin position="78"/>
        <end position="213"/>
    </location>
</feature>
<evidence type="ECO:0008006" key="4">
    <source>
        <dbReference type="Google" id="ProtNLM"/>
    </source>
</evidence>
<evidence type="ECO:0000313" key="3">
    <source>
        <dbReference type="Proteomes" id="UP001244341"/>
    </source>
</evidence>
<feature type="compositionally biased region" description="Low complexity" evidence="1">
    <location>
        <begin position="132"/>
        <end position="146"/>
    </location>
</feature>
<evidence type="ECO:0000256" key="1">
    <source>
        <dbReference type="SAM" id="MobiDB-lite"/>
    </source>
</evidence>
<keyword evidence="3" id="KW-1185">Reference proteome</keyword>
<feature type="compositionally biased region" description="Polar residues" evidence="1">
    <location>
        <begin position="78"/>
        <end position="87"/>
    </location>
</feature>
<protein>
    <recommendedName>
        <fullName evidence="4">Spindle and centriole-associated protein 1</fullName>
    </recommendedName>
</protein>
<feature type="compositionally biased region" description="Low complexity" evidence="1">
    <location>
        <begin position="158"/>
        <end position="178"/>
    </location>
</feature>
<name>A0ABY8UGE5_TETOB</name>
<accession>A0ABY8UGE5</accession>
<dbReference type="EMBL" id="CP126218">
    <property type="protein sequence ID" value="WIA20119.1"/>
    <property type="molecule type" value="Genomic_DNA"/>
</dbReference>
<proteinExistence type="predicted"/>
<feature type="region of interest" description="Disordered" evidence="1">
    <location>
        <begin position="1"/>
        <end position="32"/>
    </location>
</feature>
<feature type="compositionally biased region" description="Low complexity" evidence="1">
    <location>
        <begin position="201"/>
        <end position="213"/>
    </location>
</feature>
<gene>
    <name evidence="2" type="ORF">OEZ85_005969</name>
</gene>
<dbReference type="Proteomes" id="UP001244341">
    <property type="component" value="Chromosome 11b"/>
</dbReference>
<feature type="compositionally biased region" description="Low complexity" evidence="1">
    <location>
        <begin position="252"/>
        <end position="278"/>
    </location>
</feature>
<sequence>MRRHYYRQQYRVPKELKPPKKKRSQPLVQPAWDDTIHDLNQLRLSPEEQLRRRLSRISNNQLGVAVLSSRKVLLSGGSSRYTHSTASADAAELSSGSDNDDDENAGYAHASDPGDDLSHQQQQHRRRQLHWDAAGSAGAAGAGVAADSDDEDDLCQWQGGLSPPQHLPQQQAQGLGALRDISNSSRMAQGHRHSQQHLKQKQQQDAAGSSRAAEDAACNAVPVEQDGRLLVEAQVLQLLLDKIDMLEHTLRQQQQPADGQQPSSNNQQQQHHVEQQLRQQLAATEQQLARLQEEHTQYVDRTSSLLVRLQAQMQQLMRQAPGLAAAAGFGELQDLAGLQQPVNQPQPAAAWEDVGWGLAEGLPRSAVSRVFTAAGVAEAAELPPRPRALMGQLAGNVSLMDHLRAAKAAAAAQGTATDAVGMRV</sequence>
<evidence type="ECO:0000313" key="2">
    <source>
        <dbReference type="EMBL" id="WIA20119.1"/>
    </source>
</evidence>
<organism evidence="2 3">
    <name type="scientific">Tetradesmus obliquus</name>
    <name type="common">Green alga</name>
    <name type="synonym">Acutodesmus obliquus</name>
    <dbReference type="NCBI Taxonomy" id="3088"/>
    <lineage>
        <taxon>Eukaryota</taxon>
        <taxon>Viridiplantae</taxon>
        <taxon>Chlorophyta</taxon>
        <taxon>core chlorophytes</taxon>
        <taxon>Chlorophyceae</taxon>
        <taxon>CS clade</taxon>
        <taxon>Sphaeropleales</taxon>
        <taxon>Scenedesmaceae</taxon>
        <taxon>Tetradesmus</taxon>
    </lineage>
</organism>
<feature type="region of interest" description="Disordered" evidence="1">
    <location>
        <begin position="251"/>
        <end position="278"/>
    </location>
</feature>